<dbReference type="GO" id="GO:0046983">
    <property type="term" value="F:protein dimerization activity"/>
    <property type="evidence" value="ECO:0007669"/>
    <property type="project" value="InterPro"/>
</dbReference>
<dbReference type="InterPro" id="IPR052958">
    <property type="entry name" value="IFN-induced_PKR_regulator"/>
</dbReference>
<name>A0A9D3SAQ0_ANGAN</name>
<evidence type="ECO:0000313" key="3">
    <source>
        <dbReference type="EMBL" id="KAG5856152.1"/>
    </source>
</evidence>
<comment type="caution">
    <text evidence="3">The sequence shown here is derived from an EMBL/GenBank/DDBJ whole genome shotgun (WGS) entry which is preliminary data.</text>
</comment>
<accession>A0A9D3SAQ0</accession>
<dbReference type="PANTHER" id="PTHR46289:SF14">
    <property type="entry name" value="DUF4371 DOMAIN-CONTAINING PROTEIN"/>
    <property type="match status" value="1"/>
</dbReference>
<evidence type="ECO:0000313" key="4">
    <source>
        <dbReference type="Proteomes" id="UP001044222"/>
    </source>
</evidence>
<feature type="compositionally biased region" description="Basic and acidic residues" evidence="1">
    <location>
        <begin position="110"/>
        <end position="124"/>
    </location>
</feature>
<dbReference type="Proteomes" id="UP001044222">
    <property type="component" value="Unassembled WGS sequence"/>
</dbReference>
<dbReference type="InterPro" id="IPR012337">
    <property type="entry name" value="RNaseH-like_sf"/>
</dbReference>
<sequence length="124" mass="13974">MYPNIHNISKVLLTMPVSTASAERSFSCLRHLITYPRNSMTETGLTGLALISIHKDFEIDTEKVLRQFDAPGTRGVNLSLQVSGLSQPDSLDYIKDHQRTATGTFHHRTKPTDIQRSDSRLQIH</sequence>
<keyword evidence="4" id="KW-1185">Reference proteome</keyword>
<dbReference type="InterPro" id="IPR008906">
    <property type="entry name" value="HATC_C_dom"/>
</dbReference>
<organism evidence="3 4">
    <name type="scientific">Anguilla anguilla</name>
    <name type="common">European freshwater eel</name>
    <name type="synonym">Muraena anguilla</name>
    <dbReference type="NCBI Taxonomy" id="7936"/>
    <lineage>
        <taxon>Eukaryota</taxon>
        <taxon>Metazoa</taxon>
        <taxon>Chordata</taxon>
        <taxon>Craniata</taxon>
        <taxon>Vertebrata</taxon>
        <taxon>Euteleostomi</taxon>
        <taxon>Actinopterygii</taxon>
        <taxon>Neopterygii</taxon>
        <taxon>Teleostei</taxon>
        <taxon>Anguilliformes</taxon>
        <taxon>Anguillidae</taxon>
        <taxon>Anguilla</taxon>
    </lineage>
</organism>
<reference evidence="3" key="1">
    <citation type="submission" date="2021-01" db="EMBL/GenBank/DDBJ databases">
        <title>A chromosome-scale assembly of European eel, Anguilla anguilla.</title>
        <authorList>
            <person name="Henkel C."/>
            <person name="Jong-Raadsen S.A."/>
            <person name="Dufour S."/>
            <person name="Weltzien F.-A."/>
            <person name="Palstra A.P."/>
            <person name="Pelster B."/>
            <person name="Spaink H.P."/>
            <person name="Van Den Thillart G.E."/>
            <person name="Jansen H."/>
            <person name="Zahm M."/>
            <person name="Klopp C."/>
            <person name="Cedric C."/>
            <person name="Louis A."/>
            <person name="Berthelot C."/>
            <person name="Parey E."/>
            <person name="Roest Crollius H."/>
            <person name="Montfort J."/>
            <person name="Robinson-Rechavi M."/>
            <person name="Bucao C."/>
            <person name="Bouchez O."/>
            <person name="Gislard M."/>
            <person name="Lluch J."/>
            <person name="Milhes M."/>
            <person name="Lampietro C."/>
            <person name="Lopez Roques C."/>
            <person name="Donnadieu C."/>
            <person name="Braasch I."/>
            <person name="Desvignes T."/>
            <person name="Postlethwait J."/>
            <person name="Bobe J."/>
            <person name="Guiguen Y."/>
            <person name="Dirks R."/>
        </authorList>
    </citation>
    <scope>NUCLEOTIDE SEQUENCE</scope>
    <source>
        <strain evidence="3">Tag_6206</strain>
        <tissue evidence="3">Liver</tissue>
    </source>
</reference>
<feature type="domain" description="HAT C-terminal dimerisation" evidence="2">
    <location>
        <begin position="2"/>
        <end position="56"/>
    </location>
</feature>
<dbReference type="PANTHER" id="PTHR46289">
    <property type="entry name" value="52 KDA REPRESSOR OF THE INHIBITOR OF THE PROTEIN KINASE-LIKE PROTEIN-RELATED"/>
    <property type="match status" value="1"/>
</dbReference>
<dbReference type="EMBL" id="JAFIRN010000001">
    <property type="protein sequence ID" value="KAG5856152.1"/>
    <property type="molecule type" value="Genomic_DNA"/>
</dbReference>
<feature type="region of interest" description="Disordered" evidence="1">
    <location>
        <begin position="100"/>
        <end position="124"/>
    </location>
</feature>
<dbReference type="Pfam" id="PF05699">
    <property type="entry name" value="Dimer_Tnp_hAT"/>
    <property type="match status" value="1"/>
</dbReference>
<dbReference type="SUPFAM" id="SSF53098">
    <property type="entry name" value="Ribonuclease H-like"/>
    <property type="match status" value="1"/>
</dbReference>
<protein>
    <recommendedName>
        <fullName evidence="2">HAT C-terminal dimerisation domain-containing protein</fullName>
    </recommendedName>
</protein>
<proteinExistence type="predicted"/>
<dbReference type="AlphaFoldDB" id="A0A9D3SAQ0"/>
<evidence type="ECO:0000256" key="1">
    <source>
        <dbReference type="SAM" id="MobiDB-lite"/>
    </source>
</evidence>
<evidence type="ECO:0000259" key="2">
    <source>
        <dbReference type="Pfam" id="PF05699"/>
    </source>
</evidence>
<gene>
    <name evidence="3" type="ORF">ANANG_G00004980</name>
</gene>